<dbReference type="Proteomes" id="UP000234462">
    <property type="component" value="Unassembled WGS sequence"/>
</dbReference>
<sequence length="185" mass="20720">MIKETLTEARQKMDKAIEVTQEEFGAVRTGRANPALFANLTVEYYGSPTPMQQLASFQVPEARTVVITPYDRSAMGDIENALRNSDLGANPANDGNVIRVVLPQLTEERRKEYVKLVKTKAEDGKVSIRNIRRKAKEALERMSKDGDVGEDEADRGIKELDEITKSRADEVDRLLDAKEAELLEV</sequence>
<dbReference type="CDD" id="cd00520">
    <property type="entry name" value="RRF"/>
    <property type="match status" value="1"/>
</dbReference>
<evidence type="ECO:0000313" key="7">
    <source>
        <dbReference type="EMBL" id="SMY11284.1"/>
    </source>
</evidence>
<keyword evidence="8" id="KW-1185">Reference proteome</keyword>
<protein>
    <recommendedName>
        <fullName evidence="5">Ribosome-recycling factor</fullName>
        <shortName evidence="5">RRF</shortName>
    </recommendedName>
    <alternativeName>
        <fullName evidence="5">Ribosome-releasing factor</fullName>
    </alternativeName>
</protein>
<evidence type="ECO:0000259" key="6">
    <source>
        <dbReference type="Pfam" id="PF01765"/>
    </source>
</evidence>
<dbReference type="Gene3D" id="3.30.1360.40">
    <property type="match status" value="1"/>
</dbReference>
<dbReference type="GO" id="GO:0006415">
    <property type="term" value="P:translational termination"/>
    <property type="evidence" value="ECO:0007669"/>
    <property type="project" value="UniProtKB-UniRule"/>
</dbReference>
<organism evidence="7 8">
    <name type="scientific">Brevibacterium jeotgali</name>
    <dbReference type="NCBI Taxonomy" id="1262550"/>
    <lineage>
        <taxon>Bacteria</taxon>
        <taxon>Bacillati</taxon>
        <taxon>Actinomycetota</taxon>
        <taxon>Actinomycetes</taxon>
        <taxon>Micrococcales</taxon>
        <taxon>Brevibacteriaceae</taxon>
        <taxon>Brevibacterium</taxon>
    </lineage>
</organism>
<feature type="domain" description="Ribosome recycling factor" evidence="6">
    <location>
        <begin position="21"/>
        <end position="183"/>
    </location>
</feature>
<evidence type="ECO:0000256" key="5">
    <source>
        <dbReference type="HAMAP-Rule" id="MF_00040"/>
    </source>
</evidence>
<dbReference type="RefSeq" id="WP_101588056.1">
    <property type="nucleotide sequence ID" value="NZ_FXZM01000003.1"/>
</dbReference>
<dbReference type="InterPro" id="IPR002661">
    <property type="entry name" value="Ribosome_recyc_fac"/>
</dbReference>
<dbReference type="PANTHER" id="PTHR20982">
    <property type="entry name" value="RIBOSOME RECYCLING FACTOR"/>
    <property type="match status" value="1"/>
</dbReference>
<keyword evidence="3 5" id="KW-0963">Cytoplasm</keyword>
<keyword evidence="4 5" id="KW-0648">Protein biosynthesis</keyword>
<dbReference type="Pfam" id="PF01765">
    <property type="entry name" value="RRF"/>
    <property type="match status" value="1"/>
</dbReference>
<dbReference type="PANTHER" id="PTHR20982:SF3">
    <property type="entry name" value="MITOCHONDRIAL RIBOSOME RECYCLING FACTOR PSEUDO 1"/>
    <property type="match status" value="1"/>
</dbReference>
<comment type="similarity">
    <text evidence="2 5">Belongs to the RRF family.</text>
</comment>
<dbReference type="InterPro" id="IPR023584">
    <property type="entry name" value="Ribosome_recyc_fac_dom"/>
</dbReference>
<proteinExistence type="inferred from homology"/>
<reference evidence="8" key="1">
    <citation type="submission" date="2017-03" db="EMBL/GenBank/DDBJ databases">
        <authorList>
            <person name="Monnet C."/>
        </authorList>
    </citation>
    <scope>NUCLEOTIDE SEQUENCE [LARGE SCALE GENOMIC DNA]</scope>
    <source>
        <strain evidence="8">SJ5-8</strain>
    </source>
</reference>
<dbReference type="NCBIfam" id="TIGR00496">
    <property type="entry name" value="frr"/>
    <property type="match status" value="1"/>
</dbReference>
<gene>
    <name evidence="5" type="primary">frr</name>
    <name evidence="7" type="ORF">BJEO58_00869</name>
</gene>
<evidence type="ECO:0000256" key="3">
    <source>
        <dbReference type="ARBA" id="ARBA00022490"/>
    </source>
</evidence>
<evidence type="ECO:0000256" key="2">
    <source>
        <dbReference type="ARBA" id="ARBA00005912"/>
    </source>
</evidence>
<comment type="subcellular location">
    <subcellularLocation>
        <location evidence="1 5">Cytoplasm</location>
    </subcellularLocation>
</comment>
<evidence type="ECO:0000256" key="1">
    <source>
        <dbReference type="ARBA" id="ARBA00004496"/>
    </source>
</evidence>
<accession>A0A2H1L306</accession>
<evidence type="ECO:0000313" key="8">
    <source>
        <dbReference type="Proteomes" id="UP000234462"/>
    </source>
</evidence>
<dbReference type="AlphaFoldDB" id="A0A2H1L306"/>
<dbReference type="EMBL" id="FXZM01000003">
    <property type="protein sequence ID" value="SMY11284.1"/>
    <property type="molecule type" value="Genomic_DNA"/>
</dbReference>
<dbReference type="GO" id="GO:0043023">
    <property type="term" value="F:ribosomal large subunit binding"/>
    <property type="evidence" value="ECO:0007669"/>
    <property type="project" value="TreeGrafter"/>
</dbReference>
<name>A0A2H1L306_9MICO</name>
<dbReference type="FunFam" id="3.30.1360.40:FF:000001">
    <property type="entry name" value="Ribosome-recycling factor"/>
    <property type="match status" value="1"/>
</dbReference>
<dbReference type="SUPFAM" id="SSF55194">
    <property type="entry name" value="Ribosome recycling factor, RRF"/>
    <property type="match status" value="1"/>
</dbReference>
<evidence type="ECO:0000256" key="4">
    <source>
        <dbReference type="ARBA" id="ARBA00022917"/>
    </source>
</evidence>
<dbReference type="GO" id="GO:0005737">
    <property type="term" value="C:cytoplasm"/>
    <property type="evidence" value="ECO:0007669"/>
    <property type="project" value="UniProtKB-SubCell"/>
</dbReference>
<comment type="function">
    <text evidence="5">Responsible for the release of ribosomes from messenger RNA at the termination of protein biosynthesis. May increase the efficiency of translation by recycling ribosomes from one round of translation to another.</text>
</comment>
<dbReference type="FunFam" id="1.10.132.20:FF:000001">
    <property type="entry name" value="Ribosome-recycling factor"/>
    <property type="match status" value="1"/>
</dbReference>
<dbReference type="HAMAP" id="MF_00040">
    <property type="entry name" value="RRF"/>
    <property type="match status" value="1"/>
</dbReference>
<dbReference type="InterPro" id="IPR036191">
    <property type="entry name" value="RRF_sf"/>
</dbReference>
<dbReference type="Gene3D" id="1.10.132.20">
    <property type="entry name" value="Ribosome-recycling factor"/>
    <property type="match status" value="1"/>
</dbReference>
<dbReference type="OrthoDB" id="9804006at2"/>